<keyword evidence="10" id="KW-1185">Reference proteome</keyword>
<gene>
    <name evidence="9" type="primary">TLL1</name>
    <name evidence="9" type="ORF">BLAG_LOCUS7850</name>
</gene>
<reference evidence="9" key="1">
    <citation type="submission" date="2022-01" db="EMBL/GenBank/DDBJ databases">
        <authorList>
            <person name="Braso-Vives M."/>
        </authorList>
    </citation>
    <scope>NUCLEOTIDE SEQUENCE</scope>
</reference>
<comment type="caution">
    <text evidence="5">Lacks conserved residue(s) required for the propagation of feature annotation.</text>
</comment>
<keyword evidence="2" id="KW-0677">Repeat</keyword>
<keyword evidence="4" id="KW-0325">Glycoprotein</keyword>
<evidence type="ECO:0000256" key="2">
    <source>
        <dbReference type="ARBA" id="ARBA00022737"/>
    </source>
</evidence>
<evidence type="ECO:0000259" key="8">
    <source>
        <dbReference type="PROSITE" id="PS01180"/>
    </source>
</evidence>
<dbReference type="InterPro" id="IPR000859">
    <property type="entry name" value="CUB_dom"/>
</dbReference>
<evidence type="ECO:0000313" key="10">
    <source>
        <dbReference type="Proteomes" id="UP000838412"/>
    </source>
</evidence>
<organism evidence="9 10">
    <name type="scientific">Branchiostoma lanceolatum</name>
    <name type="common">Common lancelet</name>
    <name type="synonym">Amphioxus lanceolatum</name>
    <dbReference type="NCBI Taxonomy" id="7740"/>
    <lineage>
        <taxon>Eukaryota</taxon>
        <taxon>Metazoa</taxon>
        <taxon>Chordata</taxon>
        <taxon>Cephalochordata</taxon>
        <taxon>Leptocardii</taxon>
        <taxon>Amphioxiformes</taxon>
        <taxon>Branchiostomatidae</taxon>
        <taxon>Branchiostoma</taxon>
    </lineage>
</organism>
<dbReference type="PROSITE" id="PS01180">
    <property type="entry name" value="CUB"/>
    <property type="match status" value="2"/>
</dbReference>
<dbReference type="InterPro" id="IPR035914">
    <property type="entry name" value="Sperma_CUB_dom_sf"/>
</dbReference>
<dbReference type="OrthoDB" id="6252953at2759"/>
<feature type="domain" description="CUB" evidence="8">
    <location>
        <begin position="143"/>
        <end position="252"/>
    </location>
</feature>
<dbReference type="Proteomes" id="UP000838412">
    <property type="component" value="Chromosome 14"/>
</dbReference>
<dbReference type="Pfam" id="PF00431">
    <property type="entry name" value="CUB"/>
    <property type="match status" value="2"/>
</dbReference>
<evidence type="ECO:0000256" key="4">
    <source>
        <dbReference type="ARBA" id="ARBA00023180"/>
    </source>
</evidence>
<name>A0A8J9Z1P7_BRALA</name>
<feature type="region of interest" description="Disordered" evidence="6">
    <location>
        <begin position="253"/>
        <end position="278"/>
    </location>
</feature>
<protein>
    <submittedName>
        <fullName evidence="9">TLL1 protein</fullName>
    </submittedName>
</protein>
<evidence type="ECO:0000256" key="3">
    <source>
        <dbReference type="ARBA" id="ARBA00023157"/>
    </source>
</evidence>
<keyword evidence="1 7" id="KW-0732">Signal</keyword>
<dbReference type="PANTHER" id="PTHR24251">
    <property type="entry name" value="OVOCHYMASE-RELATED"/>
    <property type="match status" value="1"/>
</dbReference>
<feature type="signal peptide" evidence="7">
    <location>
        <begin position="1"/>
        <end position="17"/>
    </location>
</feature>
<evidence type="ECO:0000256" key="7">
    <source>
        <dbReference type="SAM" id="SignalP"/>
    </source>
</evidence>
<evidence type="ECO:0000256" key="5">
    <source>
        <dbReference type="PROSITE-ProRule" id="PRU00059"/>
    </source>
</evidence>
<dbReference type="SMART" id="SM00042">
    <property type="entry name" value="CUB"/>
    <property type="match status" value="2"/>
</dbReference>
<dbReference type="CDD" id="cd00041">
    <property type="entry name" value="CUB"/>
    <property type="match status" value="2"/>
</dbReference>
<dbReference type="EMBL" id="OV696699">
    <property type="protein sequence ID" value="CAH1245558.1"/>
    <property type="molecule type" value="Genomic_DNA"/>
</dbReference>
<feature type="chain" id="PRO_5035443852" evidence="7">
    <location>
        <begin position="18"/>
        <end position="278"/>
    </location>
</feature>
<keyword evidence="3" id="KW-1015">Disulfide bond</keyword>
<dbReference type="Gene3D" id="2.60.120.290">
    <property type="entry name" value="Spermadhesin, CUB domain"/>
    <property type="match status" value="2"/>
</dbReference>
<dbReference type="AlphaFoldDB" id="A0A8J9Z1P7"/>
<evidence type="ECO:0000313" key="9">
    <source>
        <dbReference type="EMBL" id="CAH1245558.1"/>
    </source>
</evidence>
<dbReference type="PANTHER" id="PTHR24251:SF50">
    <property type="entry name" value="ATTRACTIN-LIKE 1A"/>
    <property type="match status" value="1"/>
</dbReference>
<proteinExistence type="predicted"/>
<feature type="domain" description="CUB" evidence="8">
    <location>
        <begin position="21"/>
        <end position="136"/>
    </location>
</feature>
<evidence type="ECO:0000256" key="1">
    <source>
        <dbReference type="ARBA" id="ARBA00022729"/>
    </source>
</evidence>
<dbReference type="SUPFAM" id="SSF49854">
    <property type="entry name" value="Spermadhesin, CUB domain"/>
    <property type="match status" value="2"/>
</dbReference>
<accession>A0A8J9Z1P7</accession>
<dbReference type="FunFam" id="2.60.120.290:FF:000003">
    <property type="entry name" value="Neuropilin"/>
    <property type="match status" value="2"/>
</dbReference>
<evidence type="ECO:0000256" key="6">
    <source>
        <dbReference type="SAM" id="MobiDB-lite"/>
    </source>
</evidence>
<sequence length="278" mass="30189">MMFFVVGVFCLATIANAQNKCGSILPGINGTVTSPNYPDGYGPDVDCLWTIPARGGRITVTFQDFELQEGTDGFFGLFGGSCDYDYVEVKVGDRSYGTYCGTRLPGSISANQDVHIHFVSDATVSAKGFKFQFKIDHTGNTPCGTHLTDNYGVVTSPNYPADYPNNLYCTWVIPASEYPVTVMFTDFELEEGGFFSSCSYDHLEIIDGRTSKGKYCGMDVPAAITTTNGVRINFKTDSSVGMRGFRFEYRVATQAPTKPPTEKPAGSGDGSGDDFLFP</sequence>